<sequence>MLKLCLYIIIFFSFQTSATLVWRTNQESESVSRLLMGINLSLTTGNVSELHSSSEPSRQGVFPVICTQLHPGTVTKRQLLTGWGPVFIIGDDPFSLRWMSEHLEKFKSLNALGLVVNVASADRMELLNKQADGLLLVPVVCDNLMQLLQLNAYPVLITETEISQ</sequence>
<gene>
    <name evidence="1" type="ORF">HVW43_11315</name>
</gene>
<evidence type="ECO:0000313" key="1">
    <source>
        <dbReference type="EMBL" id="QMO40860.1"/>
    </source>
</evidence>
<dbReference type="AlphaFoldDB" id="A0A085P5Y2"/>
<dbReference type="NCBIfam" id="TIGR03765">
    <property type="entry name" value="ICE_PFL_4695"/>
    <property type="match status" value="1"/>
</dbReference>
<organism evidence="1 2">
    <name type="scientific">Escherichia coli</name>
    <dbReference type="NCBI Taxonomy" id="562"/>
    <lineage>
        <taxon>Bacteria</taxon>
        <taxon>Pseudomonadati</taxon>
        <taxon>Pseudomonadota</taxon>
        <taxon>Gammaproteobacteria</taxon>
        <taxon>Enterobacterales</taxon>
        <taxon>Enterobacteriaceae</taxon>
        <taxon>Escherichia</taxon>
    </lineage>
</organism>
<proteinExistence type="predicted"/>
<reference evidence="1 2" key="1">
    <citation type="submission" date="2020-06" db="EMBL/GenBank/DDBJ databases">
        <title>REHAB project genomes.</title>
        <authorList>
            <person name="Shaw L.P."/>
        </authorList>
    </citation>
    <scope>NUCLEOTIDE SEQUENCE [LARGE SCALE GENOMIC DNA]</scope>
    <source>
        <strain evidence="1 2">RHB10-C12</strain>
    </source>
</reference>
<name>A0A085P5Y2_ECOLX</name>
<dbReference type="Proteomes" id="UP000514754">
    <property type="component" value="Chromosome"/>
</dbReference>
<dbReference type="InterPro" id="IPR021300">
    <property type="entry name" value="Integr_conj_element_PFL4695"/>
</dbReference>
<dbReference type="Pfam" id="PF11072">
    <property type="entry name" value="DUF2859"/>
    <property type="match status" value="1"/>
</dbReference>
<accession>A0A085P5Y2</accession>
<dbReference type="EMBL" id="CP057906">
    <property type="protein sequence ID" value="QMO40860.1"/>
    <property type="molecule type" value="Genomic_DNA"/>
</dbReference>
<protein>
    <submittedName>
        <fullName evidence="1">Integrating conjugative element protein</fullName>
    </submittedName>
</protein>
<evidence type="ECO:0000313" key="2">
    <source>
        <dbReference type="Proteomes" id="UP000514754"/>
    </source>
</evidence>